<reference evidence="8 9" key="1">
    <citation type="submission" date="2024-02" db="EMBL/GenBank/DDBJ databases">
        <authorList>
            <person name="Daric V."/>
            <person name="Darras S."/>
        </authorList>
    </citation>
    <scope>NUCLEOTIDE SEQUENCE [LARGE SCALE GENOMIC DNA]</scope>
</reference>
<evidence type="ECO:0000259" key="7">
    <source>
        <dbReference type="Pfam" id="PF10491"/>
    </source>
</evidence>
<keyword evidence="4" id="KW-0238">DNA-binding</keyword>
<evidence type="ECO:0000313" key="8">
    <source>
        <dbReference type="EMBL" id="CAK8675934.1"/>
    </source>
</evidence>
<feature type="domain" description="Nuclear respiratory factor 1 NLS/DNA-binding dimerisation" evidence="7">
    <location>
        <begin position="60"/>
        <end position="268"/>
    </location>
</feature>
<accession>A0ABP0FBX6</accession>
<keyword evidence="6" id="KW-0539">Nucleus</keyword>
<evidence type="ECO:0000256" key="1">
    <source>
        <dbReference type="ARBA" id="ARBA00004123"/>
    </source>
</evidence>
<dbReference type="EMBL" id="CAWYQH010000024">
    <property type="protein sequence ID" value="CAK8675934.1"/>
    <property type="molecule type" value="Genomic_DNA"/>
</dbReference>
<evidence type="ECO:0000313" key="9">
    <source>
        <dbReference type="Proteomes" id="UP001642483"/>
    </source>
</evidence>
<evidence type="ECO:0000256" key="4">
    <source>
        <dbReference type="ARBA" id="ARBA00023125"/>
    </source>
</evidence>
<keyword evidence="5" id="KW-0804">Transcription</keyword>
<name>A0ABP0FBX6_CLALP</name>
<dbReference type="InterPro" id="IPR019525">
    <property type="entry name" value="Nrf1_NLS/DNA-bd_dimer"/>
</dbReference>
<protein>
    <recommendedName>
        <fullName evidence="7">Nuclear respiratory factor 1 NLS/DNA-binding dimerisation domain-containing protein</fullName>
    </recommendedName>
</protein>
<dbReference type="InterPro" id="IPR039142">
    <property type="entry name" value="NRF1/Ewg"/>
</dbReference>
<evidence type="ECO:0000256" key="6">
    <source>
        <dbReference type="ARBA" id="ARBA00023242"/>
    </source>
</evidence>
<comment type="similarity">
    <text evidence="2">Belongs to the NRF1/Ewg family.</text>
</comment>
<dbReference type="PANTHER" id="PTHR20338">
    <property type="entry name" value="NUCLEAR RESPIRATORY FACTOR 1"/>
    <property type="match status" value="1"/>
</dbReference>
<evidence type="ECO:0000256" key="2">
    <source>
        <dbReference type="ARBA" id="ARBA00005713"/>
    </source>
</evidence>
<proteinExistence type="inferred from homology"/>
<evidence type="ECO:0000256" key="5">
    <source>
        <dbReference type="ARBA" id="ARBA00023163"/>
    </source>
</evidence>
<dbReference type="Pfam" id="PF10491">
    <property type="entry name" value="Nrf1_DNA-bind"/>
    <property type="match status" value="1"/>
</dbReference>
<keyword evidence="3" id="KW-0805">Transcription regulation</keyword>
<evidence type="ECO:0000256" key="3">
    <source>
        <dbReference type="ARBA" id="ARBA00023015"/>
    </source>
</evidence>
<keyword evidence="9" id="KW-1185">Reference proteome</keyword>
<gene>
    <name evidence="8" type="ORF">CVLEPA_LOCUS5456</name>
</gene>
<dbReference type="Proteomes" id="UP001642483">
    <property type="component" value="Unassembled WGS sequence"/>
</dbReference>
<sequence>MEANLSSNLIMSMNDVPVRLNLISDDENDVEEEESFTTAELLNVTEQDHVSTSLVESGTIPGLAAAAALVTSRKRQRPYNFELNPSARKRQHTRLIRKLKQTIHELCTRCGQQAIVLCVSPGKENPSFRVFGSSPLDQVVKNCQGIIFRDLETELQDKLPSQRDGSNELFELPSLMVEGIPTTIDEMNQSQLRMFIPEMLKYSTGRGKPGWGKESTRPAWWPQDVPWANVRKDARNEEAKLKVSWTQALRQIVKNCYHYHGREDLLRSINSDRNFKTNSSASNQRKRFGKGVVSPVNVTPPTLVQTVHNADGSVSLVQLDSGQTIATITRDQTGSAVATLTNQDTDSQTHMDISMEEIANADWLTGQDSNIGAAYSVITNVSGDNAEGSKLSEQNRIELSFDSNQQIINAAGLTDSVALPSTGEAMVQIPVSVYEKIANSIQGSGGHPTVSISADGSIQLQPSVINIEDKASIKSDKDNINVAASST</sequence>
<organism evidence="8 9">
    <name type="scientific">Clavelina lepadiformis</name>
    <name type="common">Light-bulb sea squirt</name>
    <name type="synonym">Ascidia lepadiformis</name>
    <dbReference type="NCBI Taxonomy" id="159417"/>
    <lineage>
        <taxon>Eukaryota</taxon>
        <taxon>Metazoa</taxon>
        <taxon>Chordata</taxon>
        <taxon>Tunicata</taxon>
        <taxon>Ascidiacea</taxon>
        <taxon>Aplousobranchia</taxon>
        <taxon>Clavelinidae</taxon>
        <taxon>Clavelina</taxon>
    </lineage>
</organism>
<comment type="subcellular location">
    <subcellularLocation>
        <location evidence="1">Nucleus</location>
    </subcellularLocation>
</comment>
<comment type="caution">
    <text evidence="8">The sequence shown here is derived from an EMBL/GenBank/DDBJ whole genome shotgun (WGS) entry which is preliminary data.</text>
</comment>